<dbReference type="InterPro" id="IPR038389">
    <property type="entry name" value="PSMG2_sf"/>
</dbReference>
<keyword evidence="1" id="KW-0175">Coiled coil</keyword>
<keyword evidence="3" id="KW-1185">Reference proteome</keyword>
<protein>
    <recommendedName>
        <fullName evidence="4">PAC2 family protein</fullName>
    </recommendedName>
</protein>
<proteinExistence type="predicted"/>
<sequence>MTDTPDRHEPATLMRALGTMAASRGENPDAAKTVLLIAFRGWNDAGEAASSVLRRARTAANAPLVSAVTDERFYDYQVLRPRVSRSSSGERSIRWPGVRFYDVGTGAGRDRVIVAYGHEPSFAWRTFAERVMAFTAAEGVDAVVLLGAMLADVPHSRPFPTIMTTEDERLGTLMGLDASTYEGPTGMLGVLSSTFARHGVPALSAWVSVPHYVSQSPSPKAQLALVGALEEIFGVVLQDAQLVDEAEAWERNVEELAENDEDIREYVRRLERTVDAAVEASASLPEVSGDVIAEEIETFLRSYGSGEDDDGAART</sequence>
<dbReference type="InterPro" id="IPR019151">
    <property type="entry name" value="Proteasome_assmbl_chaperone_2"/>
</dbReference>
<evidence type="ECO:0000313" key="3">
    <source>
        <dbReference type="Proteomes" id="UP001247307"/>
    </source>
</evidence>
<gene>
    <name evidence="2" type="ORF">J2S35_000053</name>
</gene>
<accession>A0AAE4C542</accession>
<dbReference type="InterPro" id="IPR008492">
    <property type="entry name" value="Rv2714-like"/>
</dbReference>
<dbReference type="AlphaFoldDB" id="A0AAE4C542"/>
<reference evidence="2" key="1">
    <citation type="submission" date="2023-07" db="EMBL/GenBank/DDBJ databases">
        <title>Sequencing the genomes of 1000 actinobacteria strains.</title>
        <authorList>
            <person name="Klenk H.-P."/>
        </authorList>
    </citation>
    <scope>NUCLEOTIDE SEQUENCE</scope>
    <source>
        <strain evidence="2">DSM 13988</strain>
    </source>
</reference>
<dbReference type="EMBL" id="JAVDUI010000001">
    <property type="protein sequence ID" value="MDR6891113.1"/>
    <property type="molecule type" value="Genomic_DNA"/>
</dbReference>
<dbReference type="Gene3D" id="3.40.50.10900">
    <property type="entry name" value="PAC-like subunit"/>
    <property type="match status" value="1"/>
</dbReference>
<dbReference type="RefSeq" id="WP_309848535.1">
    <property type="nucleotide sequence ID" value="NZ_BAAAIU010000004.1"/>
</dbReference>
<dbReference type="Proteomes" id="UP001247307">
    <property type="component" value="Unassembled WGS sequence"/>
</dbReference>
<evidence type="ECO:0000256" key="1">
    <source>
        <dbReference type="SAM" id="Coils"/>
    </source>
</evidence>
<dbReference type="Pfam" id="PF09754">
    <property type="entry name" value="PAC2"/>
    <property type="match status" value="1"/>
</dbReference>
<comment type="caution">
    <text evidence="2">The sequence shown here is derived from an EMBL/GenBank/DDBJ whole genome shotgun (WGS) entry which is preliminary data.</text>
</comment>
<feature type="coiled-coil region" evidence="1">
    <location>
        <begin position="239"/>
        <end position="273"/>
    </location>
</feature>
<dbReference type="SUPFAM" id="SSF159659">
    <property type="entry name" value="Cgl1923-like"/>
    <property type="match status" value="1"/>
</dbReference>
<evidence type="ECO:0000313" key="2">
    <source>
        <dbReference type="EMBL" id="MDR6891113.1"/>
    </source>
</evidence>
<dbReference type="PIRSF" id="PIRSF028754">
    <property type="entry name" value="UCP028754"/>
    <property type="match status" value="1"/>
</dbReference>
<organism evidence="2 3">
    <name type="scientific">Falsarthrobacter nasiphocae</name>
    <dbReference type="NCBI Taxonomy" id="189863"/>
    <lineage>
        <taxon>Bacteria</taxon>
        <taxon>Bacillati</taxon>
        <taxon>Actinomycetota</taxon>
        <taxon>Actinomycetes</taxon>
        <taxon>Micrococcales</taxon>
        <taxon>Micrococcaceae</taxon>
        <taxon>Falsarthrobacter</taxon>
    </lineage>
</organism>
<name>A0AAE4C542_9MICC</name>
<evidence type="ECO:0008006" key="4">
    <source>
        <dbReference type="Google" id="ProtNLM"/>
    </source>
</evidence>